<dbReference type="InterPro" id="IPR027417">
    <property type="entry name" value="P-loop_NTPase"/>
</dbReference>
<dbReference type="STRING" id="530584.SAMN05421630_107196"/>
<evidence type="ECO:0000256" key="1">
    <source>
        <dbReference type="ARBA" id="ARBA00005820"/>
    </source>
</evidence>
<dbReference type="Gene3D" id="1.25.40.10">
    <property type="entry name" value="Tetratricopeptide repeat domain"/>
    <property type="match status" value="1"/>
</dbReference>
<dbReference type="Gene3D" id="1.10.10.10">
    <property type="entry name" value="Winged helix-like DNA-binding domain superfamily/Winged helix DNA-binding domain"/>
    <property type="match status" value="1"/>
</dbReference>
<dbReference type="PRINTS" id="PR00364">
    <property type="entry name" value="DISEASERSIST"/>
</dbReference>
<name>A0A222VUU6_9PSEU</name>
<evidence type="ECO:0000313" key="6">
    <source>
        <dbReference type="Proteomes" id="UP000199494"/>
    </source>
</evidence>
<dbReference type="InterPro" id="IPR005158">
    <property type="entry name" value="BTAD"/>
</dbReference>
<accession>A0A222VUU6</accession>
<dbReference type="InterPro" id="IPR003593">
    <property type="entry name" value="AAA+_ATPase"/>
</dbReference>
<dbReference type="SMART" id="SM00862">
    <property type="entry name" value="Trans_reg_C"/>
    <property type="match status" value="1"/>
</dbReference>
<dbReference type="SMART" id="SM01043">
    <property type="entry name" value="BTAD"/>
    <property type="match status" value="1"/>
</dbReference>
<dbReference type="SUPFAM" id="SSF52540">
    <property type="entry name" value="P-loop containing nucleoside triphosphate hydrolases"/>
    <property type="match status" value="1"/>
</dbReference>
<keyword evidence="2" id="KW-0805">Transcription regulation</keyword>
<keyword evidence="6" id="KW-1185">Reference proteome</keyword>
<dbReference type="GO" id="GO:0006355">
    <property type="term" value="P:regulation of DNA-templated transcription"/>
    <property type="evidence" value="ECO:0007669"/>
    <property type="project" value="InterPro"/>
</dbReference>
<dbReference type="SUPFAM" id="SSF46785">
    <property type="entry name" value="Winged helix' DNA-binding domain"/>
    <property type="match status" value="1"/>
</dbReference>
<dbReference type="PANTHER" id="PTHR35807:SF1">
    <property type="entry name" value="TRANSCRIPTIONAL REGULATOR REDD"/>
    <property type="match status" value="1"/>
</dbReference>
<reference evidence="5 6" key="1">
    <citation type="submission" date="2016-10" db="EMBL/GenBank/DDBJ databases">
        <authorList>
            <person name="de Groot N.N."/>
        </authorList>
    </citation>
    <scope>NUCLEOTIDE SEQUENCE [LARGE SCALE GENOMIC DNA]</scope>
    <source>
        <strain evidence="5 6">CGMCC 4.5506</strain>
    </source>
</reference>
<dbReference type="InterPro" id="IPR036388">
    <property type="entry name" value="WH-like_DNA-bd_sf"/>
</dbReference>
<organism evidence="5 6">
    <name type="scientific">Prauserella marina</name>
    <dbReference type="NCBI Taxonomy" id="530584"/>
    <lineage>
        <taxon>Bacteria</taxon>
        <taxon>Bacillati</taxon>
        <taxon>Actinomycetota</taxon>
        <taxon>Actinomycetes</taxon>
        <taxon>Pseudonocardiales</taxon>
        <taxon>Pseudonocardiaceae</taxon>
        <taxon>Prauserella</taxon>
    </lineage>
</organism>
<keyword evidence="4" id="KW-0804">Transcription</keyword>
<evidence type="ECO:0000256" key="2">
    <source>
        <dbReference type="ARBA" id="ARBA00023015"/>
    </source>
</evidence>
<dbReference type="SUPFAM" id="SSF46894">
    <property type="entry name" value="C-terminal effector domain of the bipartite response regulators"/>
    <property type="match status" value="1"/>
</dbReference>
<evidence type="ECO:0000256" key="4">
    <source>
        <dbReference type="ARBA" id="ARBA00023163"/>
    </source>
</evidence>
<evidence type="ECO:0000256" key="3">
    <source>
        <dbReference type="ARBA" id="ARBA00023125"/>
    </source>
</evidence>
<dbReference type="InterPro" id="IPR051677">
    <property type="entry name" value="AfsR-DnrI-RedD_regulator"/>
</dbReference>
<dbReference type="AlphaFoldDB" id="A0A222VUU6"/>
<dbReference type="PANTHER" id="PTHR35807">
    <property type="entry name" value="TRANSCRIPTIONAL REGULATOR REDD-RELATED"/>
    <property type="match status" value="1"/>
</dbReference>
<dbReference type="GO" id="GO:0003677">
    <property type="term" value="F:DNA binding"/>
    <property type="evidence" value="ECO:0007669"/>
    <property type="project" value="UniProtKB-KW"/>
</dbReference>
<dbReference type="InterPro" id="IPR011990">
    <property type="entry name" value="TPR-like_helical_dom_sf"/>
</dbReference>
<sequence length="592" mass="63540">MEFRVLGSMTVTEGGRSEEVTGRLRRVLLGVLLARANRPVRAALLAGALWGEAPEPGAGRKLHLHIHRLRGMLDEPGRLSSVEAGYRLRVATGETDADRFEALVEEARRLEPKRAIEPLRAALALWRGEPFAGIEVPELADWSLRLAERRLVALEALYEAELACGLHEAVIGELSRLAGEHALRERFHGLLMTALSRAGRRAEALDVYRAAREKLVTELGVEPGAELRELHRRVLEGDLGPAVAGGAVPAQLPADVPWFVGRAAELAELGSSPEGGVAPVLAVVGTAGAGKTALAVRWAHAVRDRFPDGELYVDLRGFGPGEPVSPADALAGFLRALGVERAAIPDELAERAALFRSLADKRRMLVLLDNAHGSGQVRPLLPAGAATRTLITSRDSLGGLVAREGAHRIGLDRLPVPDARRLLRVLLGNRADAEPGAVRTLVGLCARLPSALRVAAELIHGRSTRGVGDLVDELAKGNVLDLLDAHGDQDTAFRTVFSWSYRRLDPVAARVFRLLGRYREADEYEVAATAGMSVSAAGRVLTVLVRAHLVDQTPNGGYRLHELLRAYAAELGEADLDAEASGSLRAFDLVAP</sequence>
<dbReference type="RefSeq" id="WP_245865413.1">
    <property type="nucleotide sequence ID" value="NZ_CP016353.1"/>
</dbReference>
<evidence type="ECO:0000313" key="5">
    <source>
        <dbReference type="EMBL" id="SDD30220.1"/>
    </source>
</evidence>
<dbReference type="GO" id="GO:0000160">
    <property type="term" value="P:phosphorelay signal transduction system"/>
    <property type="evidence" value="ECO:0007669"/>
    <property type="project" value="InterPro"/>
</dbReference>
<dbReference type="CDD" id="cd15831">
    <property type="entry name" value="BTAD"/>
    <property type="match status" value="1"/>
</dbReference>
<dbReference type="EMBL" id="FMZE01000007">
    <property type="protein sequence ID" value="SDD30220.1"/>
    <property type="molecule type" value="Genomic_DNA"/>
</dbReference>
<dbReference type="KEGG" id="pmad:BAY61_24850"/>
<protein>
    <submittedName>
        <fullName evidence="5">DNA-binding transcriptional activator of the SARP family</fullName>
    </submittedName>
</protein>
<gene>
    <name evidence="5" type="ORF">SAMN05421630_107196</name>
</gene>
<dbReference type="InterPro" id="IPR001867">
    <property type="entry name" value="OmpR/PhoB-type_DNA-bd"/>
</dbReference>
<dbReference type="Gene3D" id="3.40.50.300">
    <property type="entry name" value="P-loop containing nucleotide triphosphate hydrolases"/>
    <property type="match status" value="1"/>
</dbReference>
<dbReference type="InterPro" id="IPR016032">
    <property type="entry name" value="Sig_transdc_resp-reg_C-effctor"/>
</dbReference>
<proteinExistence type="inferred from homology"/>
<dbReference type="Proteomes" id="UP000199494">
    <property type="component" value="Unassembled WGS sequence"/>
</dbReference>
<dbReference type="InterPro" id="IPR036390">
    <property type="entry name" value="WH_DNA-bd_sf"/>
</dbReference>
<dbReference type="Pfam" id="PF03704">
    <property type="entry name" value="BTAD"/>
    <property type="match status" value="1"/>
</dbReference>
<dbReference type="SMART" id="SM00382">
    <property type="entry name" value="AAA"/>
    <property type="match status" value="1"/>
</dbReference>
<keyword evidence="3 5" id="KW-0238">DNA-binding</keyword>
<comment type="similarity">
    <text evidence="1">Belongs to the AfsR/DnrI/RedD regulatory family.</text>
</comment>
<dbReference type="SUPFAM" id="SSF48452">
    <property type="entry name" value="TPR-like"/>
    <property type="match status" value="1"/>
</dbReference>